<keyword evidence="6" id="KW-1185">Reference proteome</keyword>
<dbReference type="EMBL" id="CAMXCT010000946">
    <property type="protein sequence ID" value="CAI3985013.1"/>
    <property type="molecule type" value="Genomic_DNA"/>
</dbReference>
<dbReference type="InterPro" id="IPR006652">
    <property type="entry name" value="Kelch_1"/>
</dbReference>
<reference evidence="3" key="1">
    <citation type="submission" date="2022-10" db="EMBL/GenBank/DDBJ databases">
        <authorList>
            <person name="Chen Y."/>
            <person name="Dougan E. K."/>
            <person name="Chan C."/>
            <person name="Rhodes N."/>
            <person name="Thang M."/>
        </authorList>
    </citation>
    <scope>NUCLEOTIDE SEQUENCE</scope>
</reference>
<reference evidence="4" key="2">
    <citation type="submission" date="2024-04" db="EMBL/GenBank/DDBJ databases">
        <authorList>
            <person name="Chen Y."/>
            <person name="Shah S."/>
            <person name="Dougan E. K."/>
            <person name="Thang M."/>
            <person name="Chan C."/>
        </authorList>
    </citation>
    <scope>NUCLEOTIDE SEQUENCE [LARGE SCALE GENOMIC DNA]</scope>
</reference>
<evidence type="ECO:0000313" key="6">
    <source>
        <dbReference type="Proteomes" id="UP001152797"/>
    </source>
</evidence>
<sequence>MSMSPPSSPGFRSEFRQLRAALLQLREEHCALLDCLVDLRLLRPETFSASMHRRRFEAALKSSPQSFEKNLLDVLEEPAHIALQSARYGGQHMMTALKATCRSMAHKLSERAPAIQEALTWLYVCGGSGHQQQVRSSVERLDPSTGHWEALPAMAQRRFGSSSAVLDGCLYVCGGSEDQQALNSAERFNPARGAWEALPSMLLPRIHSSALAAHGQLFLCGGHNPSVLGIESIRACECYNPRLERWLPLPDMPNCRMAASLAELNGVLHVCGGFNGREALSNTERLLEDSTSWQELPPMSEGRFWASAAVLQNFLIVCSGNNGQQVLLSTERFDPVACVWESLQPTSRLRTGAAALTLAGRLFLCGGHDQHCVHDTVEVFDPDKGVWQEAHPMLQRRSGSAGAVLGNQLVLLGGNDGSQVLNTAESYDPEEDLWRPLRPMSKRRAGAYATALIL</sequence>
<evidence type="ECO:0000313" key="5">
    <source>
        <dbReference type="EMBL" id="CAL4772325.1"/>
    </source>
</evidence>
<accession>A0A9P1C6I5</accession>
<dbReference type="InterPro" id="IPR015915">
    <property type="entry name" value="Kelch-typ_b-propeller"/>
</dbReference>
<keyword evidence="1" id="KW-0880">Kelch repeat</keyword>
<dbReference type="Gene3D" id="2.120.10.80">
    <property type="entry name" value="Kelch-type beta propeller"/>
    <property type="match status" value="2"/>
</dbReference>
<dbReference type="OrthoDB" id="191037at2759"/>
<dbReference type="AlphaFoldDB" id="A0A9P1C6I5"/>
<evidence type="ECO:0000313" key="4">
    <source>
        <dbReference type="EMBL" id="CAL1138388.1"/>
    </source>
</evidence>
<dbReference type="Pfam" id="PF01344">
    <property type="entry name" value="Kelch_1"/>
    <property type="match status" value="6"/>
</dbReference>
<dbReference type="EMBL" id="CAMXCT030000946">
    <property type="protein sequence ID" value="CAL4772325.1"/>
    <property type="molecule type" value="Genomic_DNA"/>
</dbReference>
<keyword evidence="2" id="KW-0677">Repeat</keyword>
<evidence type="ECO:0000256" key="1">
    <source>
        <dbReference type="ARBA" id="ARBA00022441"/>
    </source>
</evidence>
<dbReference type="SMART" id="SM00612">
    <property type="entry name" value="Kelch"/>
    <property type="match status" value="7"/>
</dbReference>
<dbReference type="PANTHER" id="PTHR46344:SF27">
    <property type="entry name" value="KELCH REPEAT SUPERFAMILY PROTEIN"/>
    <property type="match status" value="1"/>
</dbReference>
<proteinExistence type="predicted"/>
<organism evidence="3">
    <name type="scientific">Cladocopium goreaui</name>
    <dbReference type="NCBI Taxonomy" id="2562237"/>
    <lineage>
        <taxon>Eukaryota</taxon>
        <taxon>Sar</taxon>
        <taxon>Alveolata</taxon>
        <taxon>Dinophyceae</taxon>
        <taxon>Suessiales</taxon>
        <taxon>Symbiodiniaceae</taxon>
        <taxon>Cladocopium</taxon>
    </lineage>
</organism>
<dbReference type="EMBL" id="CAMXCT020000946">
    <property type="protein sequence ID" value="CAL1138388.1"/>
    <property type="molecule type" value="Genomic_DNA"/>
</dbReference>
<gene>
    <name evidence="3" type="ORF">C1SCF055_LOCUS12503</name>
</gene>
<dbReference type="Proteomes" id="UP001152797">
    <property type="component" value="Unassembled WGS sequence"/>
</dbReference>
<keyword evidence="5" id="KW-0687">Ribonucleoprotein</keyword>
<evidence type="ECO:0000256" key="2">
    <source>
        <dbReference type="ARBA" id="ARBA00022737"/>
    </source>
</evidence>
<dbReference type="GO" id="GO:0005840">
    <property type="term" value="C:ribosome"/>
    <property type="evidence" value="ECO:0007669"/>
    <property type="project" value="UniProtKB-KW"/>
</dbReference>
<evidence type="ECO:0000313" key="3">
    <source>
        <dbReference type="EMBL" id="CAI3985013.1"/>
    </source>
</evidence>
<dbReference type="SUPFAM" id="SSF117281">
    <property type="entry name" value="Kelch motif"/>
    <property type="match status" value="2"/>
</dbReference>
<protein>
    <submittedName>
        <fullName evidence="5">40S ribosomal protein S8</fullName>
    </submittedName>
</protein>
<dbReference type="PANTHER" id="PTHR46344">
    <property type="entry name" value="OS02G0202900 PROTEIN"/>
    <property type="match status" value="1"/>
</dbReference>
<comment type="caution">
    <text evidence="3">The sequence shown here is derived from an EMBL/GenBank/DDBJ whole genome shotgun (WGS) entry which is preliminary data.</text>
</comment>
<name>A0A9P1C6I5_9DINO</name>
<keyword evidence="5" id="KW-0689">Ribosomal protein</keyword>